<dbReference type="EMBL" id="MRZU01000002">
    <property type="protein sequence ID" value="OUJ19372.1"/>
    <property type="molecule type" value="Genomic_DNA"/>
</dbReference>
<keyword evidence="2 5" id="KW-0689">Ribosomal protein</keyword>
<reference evidence="6 7" key="1">
    <citation type="submission" date="2016-12" db="EMBL/GenBank/DDBJ databases">
        <title>Discovery of methanogenic haloarchaea.</title>
        <authorList>
            <person name="Sorokin D.Y."/>
            <person name="Makarova K.S."/>
            <person name="Abbas B."/>
            <person name="Ferrer M."/>
            <person name="Golyshin P.N."/>
        </authorList>
    </citation>
    <scope>NUCLEOTIDE SEQUENCE [LARGE SCALE GENOMIC DNA]</scope>
    <source>
        <strain evidence="6">AMET1</strain>
    </source>
</reference>
<evidence type="ECO:0000256" key="4">
    <source>
        <dbReference type="ARBA" id="ARBA00035143"/>
    </source>
</evidence>
<name>A0A1Y3GD25_9EURY</name>
<dbReference type="GO" id="GO:0000028">
    <property type="term" value="P:ribosomal small subunit assembly"/>
    <property type="evidence" value="ECO:0007669"/>
    <property type="project" value="TreeGrafter"/>
</dbReference>
<evidence type="ECO:0000256" key="1">
    <source>
        <dbReference type="ARBA" id="ARBA00010014"/>
    </source>
</evidence>
<dbReference type="HAMAP" id="MF_01474">
    <property type="entry name" value="Ribosomal_eS19"/>
    <property type="match status" value="1"/>
</dbReference>
<dbReference type="InterPro" id="IPR036390">
    <property type="entry name" value="WH_DNA-bd_sf"/>
</dbReference>
<dbReference type="GO" id="GO:0022627">
    <property type="term" value="C:cytosolic small ribosomal subunit"/>
    <property type="evidence" value="ECO:0007669"/>
    <property type="project" value="TreeGrafter"/>
</dbReference>
<dbReference type="SMART" id="SM01413">
    <property type="entry name" value="Ribosomal_S19e"/>
    <property type="match status" value="1"/>
</dbReference>
<proteinExistence type="inferred from homology"/>
<comment type="function">
    <text evidence="5">May be involved in maturation of the 30S ribosomal subunit.</text>
</comment>
<gene>
    <name evidence="5" type="primary">rps19e</name>
    <name evidence="6" type="ORF">AMET1_0041</name>
</gene>
<comment type="subunit">
    <text evidence="5">Part of the 30S ribosomal subunit.</text>
</comment>
<dbReference type="AlphaFoldDB" id="A0A1Y3GD25"/>
<dbReference type="NCBIfam" id="NF006811">
    <property type="entry name" value="PRK09333.1"/>
    <property type="match status" value="1"/>
</dbReference>
<protein>
    <recommendedName>
        <fullName evidence="4 5">Small ribosomal subunit protein eS19</fullName>
    </recommendedName>
</protein>
<comment type="similarity">
    <text evidence="1 5">Belongs to the eukaryotic ribosomal protein eS19 family.</text>
</comment>
<dbReference type="InterPro" id="IPR027548">
    <property type="entry name" value="Ribosomal_eS19_archaeal"/>
</dbReference>
<dbReference type="GO" id="GO:0003735">
    <property type="term" value="F:structural constituent of ribosome"/>
    <property type="evidence" value="ECO:0007669"/>
    <property type="project" value="InterPro"/>
</dbReference>
<dbReference type="OrthoDB" id="371836at2157"/>
<dbReference type="GO" id="GO:0003723">
    <property type="term" value="F:RNA binding"/>
    <property type="evidence" value="ECO:0007669"/>
    <property type="project" value="TreeGrafter"/>
</dbReference>
<evidence type="ECO:0000256" key="2">
    <source>
        <dbReference type="ARBA" id="ARBA00022980"/>
    </source>
</evidence>
<dbReference type="Gene3D" id="1.10.10.10">
    <property type="entry name" value="Winged helix-like DNA-binding domain superfamily/Winged helix DNA-binding domain"/>
    <property type="match status" value="1"/>
</dbReference>
<evidence type="ECO:0000256" key="5">
    <source>
        <dbReference type="HAMAP-Rule" id="MF_01474"/>
    </source>
</evidence>
<accession>A0A1Y3GD25</accession>
<dbReference type="InterPro" id="IPR001266">
    <property type="entry name" value="Ribosomal_eS19"/>
</dbReference>
<dbReference type="Pfam" id="PF01090">
    <property type="entry name" value="Ribosomal_S19e"/>
    <property type="match status" value="1"/>
</dbReference>
<keyword evidence="7" id="KW-1185">Reference proteome</keyword>
<evidence type="ECO:0000256" key="3">
    <source>
        <dbReference type="ARBA" id="ARBA00023274"/>
    </source>
</evidence>
<evidence type="ECO:0000313" key="7">
    <source>
        <dbReference type="Proteomes" id="UP000195137"/>
    </source>
</evidence>
<dbReference type="GO" id="GO:0006412">
    <property type="term" value="P:translation"/>
    <property type="evidence" value="ECO:0007669"/>
    <property type="project" value="UniProtKB-UniRule"/>
</dbReference>
<comment type="caution">
    <text evidence="6">The sequence shown here is derived from an EMBL/GenBank/DDBJ whole genome shotgun (WGS) entry which is preliminary data.</text>
</comment>
<sequence length="149" mass="16976">MATVYDVPPNELIEEVAEKLEDVEEVEPPEWADFVKTGVSKERPPSQDNWWYIRSAALLRKVYLKGPIGVGKLRKYYGGRSNRGSSPEHFRKGSGSIIRNSLQQLEDAGFVQKSTDGRQVTNEGRSFLDKTAREIKSSLEEEKEVLKKY</sequence>
<dbReference type="PANTHER" id="PTHR11710:SF0">
    <property type="entry name" value="40S RIBOSOMAL PROTEIN S19"/>
    <property type="match status" value="1"/>
</dbReference>
<dbReference type="PANTHER" id="PTHR11710">
    <property type="entry name" value="40S RIBOSOMAL PROTEIN S19"/>
    <property type="match status" value="1"/>
</dbReference>
<dbReference type="InterPro" id="IPR036388">
    <property type="entry name" value="WH-like_DNA-bd_sf"/>
</dbReference>
<dbReference type="Proteomes" id="UP000195137">
    <property type="component" value="Unassembled WGS sequence"/>
</dbReference>
<dbReference type="SUPFAM" id="SSF46785">
    <property type="entry name" value="Winged helix' DNA-binding domain"/>
    <property type="match status" value="1"/>
</dbReference>
<keyword evidence="3 5" id="KW-0687">Ribonucleoprotein</keyword>
<organism evidence="6 7">
    <name type="scientific">Methanonatronarchaeum thermophilum</name>
    <dbReference type="NCBI Taxonomy" id="1927129"/>
    <lineage>
        <taxon>Archaea</taxon>
        <taxon>Methanobacteriati</taxon>
        <taxon>Methanobacteriota</taxon>
        <taxon>Methanonatronarchaeia</taxon>
        <taxon>Methanonatronarchaeales</taxon>
        <taxon>Methanonatronarchaeaceae</taxon>
        <taxon>Methanonatronarchaeum</taxon>
    </lineage>
</organism>
<evidence type="ECO:0000313" key="6">
    <source>
        <dbReference type="EMBL" id="OUJ19372.1"/>
    </source>
</evidence>
<dbReference type="FunFam" id="1.10.10.10:FF:000449">
    <property type="entry name" value="30S ribosomal protein S19e"/>
    <property type="match status" value="1"/>
</dbReference>
<dbReference type="RefSeq" id="WP_086636475.1">
    <property type="nucleotide sequence ID" value="NZ_MRZU01000002.1"/>
</dbReference>